<dbReference type="EMBL" id="BSUK01000001">
    <property type="protein sequence ID" value="GMA24683.1"/>
    <property type="molecule type" value="Genomic_DNA"/>
</dbReference>
<dbReference type="RefSeq" id="WP_284293429.1">
    <property type="nucleotide sequence ID" value="NZ_BSUK01000001.1"/>
</dbReference>
<protein>
    <recommendedName>
        <fullName evidence="3">SEC-C motif-containing protein</fullName>
    </recommendedName>
</protein>
<reference evidence="2" key="1">
    <citation type="journal article" date="2019" name="Int. J. Syst. Evol. Microbiol.">
        <title>The Global Catalogue of Microorganisms (GCM) 10K type strain sequencing project: providing services to taxonomists for standard genome sequencing and annotation.</title>
        <authorList>
            <consortium name="The Broad Institute Genomics Platform"/>
            <consortium name="The Broad Institute Genome Sequencing Center for Infectious Disease"/>
            <person name="Wu L."/>
            <person name="Ma J."/>
        </authorList>
    </citation>
    <scope>NUCLEOTIDE SEQUENCE [LARGE SCALE GENOMIC DNA]</scope>
    <source>
        <strain evidence="2">NBRC 106348</strain>
    </source>
</reference>
<name>A0ABQ6I3Z2_9MICO</name>
<dbReference type="Pfam" id="PF02810">
    <property type="entry name" value="SEC-C"/>
    <property type="match status" value="1"/>
</dbReference>
<evidence type="ECO:0000313" key="2">
    <source>
        <dbReference type="Proteomes" id="UP001157091"/>
    </source>
</evidence>
<accession>A0ABQ6I3Z2</accession>
<gene>
    <name evidence="1" type="ORF">GCM10025864_24420</name>
</gene>
<sequence length="317" mass="33948">MTYIAIHTSKTAARISTDSWTYNTTATRLGHSSKVHAIPHLRTVLTGSGPVGFLATFGAFVEAQSTDSTTFEDLLVALRDVLPECWATYPDDQKDVGAIVILVGWFAAESRYAAAAFSSFDGFQGEELDDFFVIPSPAGMKISDVELARIDSYVADDRLLRDDSPLTADEKAAKRATAAANRDVLIGWTDSPTAPTTTAGWIDLAESARLFRSRRCTVGSSLKVLVGGDLWLTTINSDGIATKKIHAFNDSGAEFAEVMAGGLHPQVQLGPCRCGSGKTYLECCLVPELDEPCPCESGKTLRQCCAVDAARQVVPAS</sequence>
<keyword evidence="2" id="KW-1185">Reference proteome</keyword>
<proteinExistence type="predicted"/>
<evidence type="ECO:0008006" key="3">
    <source>
        <dbReference type="Google" id="ProtNLM"/>
    </source>
</evidence>
<evidence type="ECO:0000313" key="1">
    <source>
        <dbReference type="EMBL" id="GMA24683.1"/>
    </source>
</evidence>
<organism evidence="1 2">
    <name type="scientific">Luteimicrobium album</name>
    <dbReference type="NCBI Taxonomy" id="1054550"/>
    <lineage>
        <taxon>Bacteria</taxon>
        <taxon>Bacillati</taxon>
        <taxon>Actinomycetota</taxon>
        <taxon>Actinomycetes</taxon>
        <taxon>Micrococcales</taxon>
        <taxon>Luteimicrobium</taxon>
    </lineage>
</organism>
<comment type="caution">
    <text evidence="1">The sequence shown here is derived from an EMBL/GenBank/DDBJ whole genome shotgun (WGS) entry which is preliminary data.</text>
</comment>
<dbReference type="Proteomes" id="UP001157091">
    <property type="component" value="Unassembled WGS sequence"/>
</dbReference>
<dbReference type="InterPro" id="IPR004027">
    <property type="entry name" value="SEC_C_motif"/>
</dbReference>